<evidence type="ECO:0000256" key="8">
    <source>
        <dbReference type="HAMAP-Rule" id="MF_00255"/>
    </source>
</evidence>
<dbReference type="GO" id="GO:0005829">
    <property type="term" value="C:cytosol"/>
    <property type="evidence" value="ECO:0007669"/>
    <property type="project" value="TreeGrafter"/>
</dbReference>
<proteinExistence type="inferred from homology"/>
<keyword evidence="3 8" id="KW-0547">Nucleotide-binding</keyword>
<dbReference type="GO" id="GO:0004820">
    <property type="term" value="F:glycine-tRNA ligase activity"/>
    <property type="evidence" value="ECO:0007669"/>
    <property type="project" value="UniProtKB-UniRule"/>
</dbReference>
<dbReference type="KEGG" id="mhd:Marky_1380"/>
<dbReference type="GO" id="GO:0006426">
    <property type="term" value="P:glycyl-tRNA aminoacylation"/>
    <property type="evidence" value="ECO:0007669"/>
    <property type="project" value="UniProtKB-UniRule"/>
</dbReference>
<dbReference type="InterPro" id="IPR006194">
    <property type="entry name" value="Gly-tRNA-synth_heterodimer"/>
</dbReference>
<dbReference type="EC" id="6.1.1.14" evidence="8"/>
<evidence type="ECO:0000256" key="7">
    <source>
        <dbReference type="ARBA" id="ARBA00047937"/>
    </source>
</evidence>
<dbReference type="NCBIfam" id="TIGR00211">
    <property type="entry name" value="glyS"/>
    <property type="match status" value="1"/>
</dbReference>
<evidence type="ECO:0000256" key="3">
    <source>
        <dbReference type="ARBA" id="ARBA00022741"/>
    </source>
</evidence>
<dbReference type="eggNOG" id="COG0751">
    <property type="taxonomic scope" value="Bacteria"/>
</dbReference>
<protein>
    <recommendedName>
        <fullName evidence="8">Glycine--tRNA ligase beta subunit</fullName>
        <ecNumber evidence="8">6.1.1.14</ecNumber>
    </recommendedName>
    <alternativeName>
        <fullName evidence="8">Glycyl-tRNA synthetase beta subunit</fullName>
        <shortName evidence="8">GlyRS</shortName>
    </alternativeName>
</protein>
<name>F2NLL6_MARHT</name>
<keyword evidence="5 8" id="KW-0648">Protein biosynthesis</keyword>
<dbReference type="GO" id="GO:0005524">
    <property type="term" value="F:ATP binding"/>
    <property type="evidence" value="ECO:0007669"/>
    <property type="project" value="UniProtKB-UniRule"/>
</dbReference>
<dbReference type="OrthoDB" id="9775440at2"/>
<dbReference type="PANTHER" id="PTHR30075:SF2">
    <property type="entry name" value="GLYCINE--TRNA LIGASE, CHLOROPLASTIC_MITOCHONDRIAL 2"/>
    <property type="match status" value="1"/>
</dbReference>
<dbReference type="InterPro" id="IPR015944">
    <property type="entry name" value="Gly-tRNA-synth_bsu"/>
</dbReference>
<dbReference type="PROSITE" id="PS50861">
    <property type="entry name" value="AA_TRNA_LIGASE_II_GLYAB"/>
    <property type="match status" value="1"/>
</dbReference>
<sequence length="698" mass="76597">MDLLFEIGTEELPAWYVTEGLEALKKRTAERLLAARLEYEELTGYATPRRLALVVTGLAAHQARLEEERRGPPARVAFQDGKPTKAAEGFARKNGVRVEDLYERDGYVYARVVDEGRPAREVLPKLLAEVARELPAPKPMRWGHGEGPFIRPVRWLVALLDGEVLPLEVFGVRAGRETRGHRFLHPGLLALQDAASYVTALHEARVVVDPEVRRERIITEAATLALAEGLEVVLPKDLLEEVTGLVEWPVGVMGRFDERYLELPDEVLAEVMIVHQRFFPVRGKDGRLTNRFIGIANHLPDHLETVRRGYEGVLEGRLADALFFWRADLKTPLAEHRARLKGINFHKGLGTMWDKTERVRRAAEALGEAVGADLGVLREAAGLLRADLGTQMVYEFPELEGIMARAYAERQGVDPRVARALEEAVRPQGGSGALPESTEGALLSVLDKADTLVGFFQLGKTPSGSADPFGLRRVAVGLVRVLGAMGWDLPLGKVLEAAAESYRAWGLEVEEAALRTAEGFVLERLEGLLVEAGLPVLAVRAAEVAPTVYGVMLRARLVAQLAGEPEFAGLQLLYKRAANLAREASGVHAPDPALFQTPEEAALYAVLPRVEAGVARLLELGTELMPPWDPAAPLPRVGLEPLAAPLREVVALKDALDRFLDNVLVMVDDPAVRENRLALLRRVRDAVRRLGALEVLGG</sequence>
<accession>F2NLL6</accession>
<dbReference type="HOGENOM" id="CLU_007220_2_2_0"/>
<keyword evidence="10" id="KW-1185">Reference proteome</keyword>
<evidence type="ECO:0000313" key="10">
    <source>
        <dbReference type="Proteomes" id="UP000007030"/>
    </source>
</evidence>
<comment type="subcellular location">
    <subcellularLocation>
        <location evidence="8">Cytoplasm</location>
    </subcellularLocation>
</comment>
<dbReference type="Proteomes" id="UP000007030">
    <property type="component" value="Chromosome"/>
</dbReference>
<evidence type="ECO:0000256" key="1">
    <source>
        <dbReference type="ARBA" id="ARBA00008226"/>
    </source>
</evidence>
<keyword evidence="4 8" id="KW-0067">ATP-binding</keyword>
<comment type="subunit">
    <text evidence="8">Tetramer of two alpha and two beta subunits.</text>
</comment>
<dbReference type="AlphaFoldDB" id="F2NLL6"/>
<dbReference type="PANTHER" id="PTHR30075">
    <property type="entry name" value="GLYCYL-TRNA SYNTHETASE"/>
    <property type="match status" value="1"/>
</dbReference>
<evidence type="ECO:0000256" key="6">
    <source>
        <dbReference type="ARBA" id="ARBA00023146"/>
    </source>
</evidence>
<dbReference type="PRINTS" id="PR01045">
    <property type="entry name" value="TRNASYNTHGB"/>
</dbReference>
<dbReference type="STRING" id="869210.Marky_1380"/>
<evidence type="ECO:0000313" key="9">
    <source>
        <dbReference type="EMBL" id="AEB12115.1"/>
    </source>
</evidence>
<comment type="catalytic activity">
    <reaction evidence="7 8">
        <text>tRNA(Gly) + glycine + ATP = glycyl-tRNA(Gly) + AMP + diphosphate</text>
        <dbReference type="Rhea" id="RHEA:16013"/>
        <dbReference type="Rhea" id="RHEA-COMP:9664"/>
        <dbReference type="Rhea" id="RHEA-COMP:9683"/>
        <dbReference type="ChEBI" id="CHEBI:30616"/>
        <dbReference type="ChEBI" id="CHEBI:33019"/>
        <dbReference type="ChEBI" id="CHEBI:57305"/>
        <dbReference type="ChEBI" id="CHEBI:78442"/>
        <dbReference type="ChEBI" id="CHEBI:78522"/>
        <dbReference type="ChEBI" id="CHEBI:456215"/>
        <dbReference type="EC" id="6.1.1.14"/>
    </reaction>
</comment>
<keyword evidence="2 8" id="KW-0436">Ligase</keyword>
<reference evidence="9 10" key="1">
    <citation type="journal article" date="2012" name="Stand. Genomic Sci.">
        <title>Complete genome sequence of the aerobic, heterotroph Marinithermus hydrothermalis type strain (T1(T)) from a deep-sea hydrothermal vent chimney.</title>
        <authorList>
            <person name="Copeland A."/>
            <person name="Gu W."/>
            <person name="Yasawong M."/>
            <person name="Lapidus A."/>
            <person name="Lucas S."/>
            <person name="Deshpande S."/>
            <person name="Pagani I."/>
            <person name="Tapia R."/>
            <person name="Cheng J.F."/>
            <person name="Goodwin L.A."/>
            <person name="Pitluck S."/>
            <person name="Liolios K."/>
            <person name="Ivanova N."/>
            <person name="Mavromatis K."/>
            <person name="Mikhailova N."/>
            <person name="Pati A."/>
            <person name="Chen A."/>
            <person name="Palaniappan K."/>
            <person name="Land M."/>
            <person name="Pan C."/>
            <person name="Brambilla E.M."/>
            <person name="Rohde M."/>
            <person name="Tindall B.J."/>
            <person name="Sikorski J."/>
            <person name="Goker M."/>
            <person name="Detter J.C."/>
            <person name="Bristow J."/>
            <person name="Eisen J.A."/>
            <person name="Markowitz V."/>
            <person name="Hugenholtz P."/>
            <person name="Kyrpides N.C."/>
            <person name="Klenk H.P."/>
            <person name="Woyke T."/>
        </authorList>
    </citation>
    <scope>NUCLEOTIDE SEQUENCE [LARGE SCALE GENOMIC DNA]</scope>
    <source>
        <strain evidence="10">DSM 14884 / JCM 11576 / T1</strain>
    </source>
</reference>
<dbReference type="RefSeq" id="WP_013704162.1">
    <property type="nucleotide sequence ID" value="NC_015387.1"/>
</dbReference>
<evidence type="ECO:0000256" key="4">
    <source>
        <dbReference type="ARBA" id="ARBA00022840"/>
    </source>
</evidence>
<comment type="similarity">
    <text evidence="1 8">Belongs to the class-II aminoacyl-tRNA synthetase family.</text>
</comment>
<evidence type="ECO:0000256" key="5">
    <source>
        <dbReference type="ARBA" id="ARBA00022917"/>
    </source>
</evidence>
<dbReference type="Pfam" id="PF02092">
    <property type="entry name" value="tRNA_synt_2f"/>
    <property type="match status" value="1"/>
</dbReference>
<gene>
    <name evidence="8" type="primary">glyS</name>
    <name evidence="9" type="ordered locus">Marky_1380</name>
</gene>
<keyword evidence="8" id="KW-0963">Cytoplasm</keyword>
<dbReference type="HAMAP" id="MF_00255">
    <property type="entry name" value="Gly_tRNA_synth_beta"/>
    <property type="match status" value="1"/>
</dbReference>
<dbReference type="SUPFAM" id="SSF109604">
    <property type="entry name" value="HD-domain/PDEase-like"/>
    <property type="match status" value="1"/>
</dbReference>
<dbReference type="EMBL" id="CP002630">
    <property type="protein sequence ID" value="AEB12115.1"/>
    <property type="molecule type" value="Genomic_DNA"/>
</dbReference>
<keyword evidence="6 8" id="KW-0030">Aminoacyl-tRNA synthetase</keyword>
<evidence type="ECO:0000256" key="2">
    <source>
        <dbReference type="ARBA" id="ARBA00022598"/>
    </source>
</evidence>
<organism evidence="9 10">
    <name type="scientific">Marinithermus hydrothermalis (strain DSM 14884 / JCM 11576 / T1)</name>
    <dbReference type="NCBI Taxonomy" id="869210"/>
    <lineage>
        <taxon>Bacteria</taxon>
        <taxon>Thermotogati</taxon>
        <taxon>Deinococcota</taxon>
        <taxon>Deinococci</taxon>
        <taxon>Thermales</taxon>
        <taxon>Thermaceae</taxon>
        <taxon>Marinithermus</taxon>
    </lineage>
</organism>